<name>A0ABR1F463_9ASCO</name>
<proteinExistence type="predicted"/>
<evidence type="ECO:0000313" key="2">
    <source>
        <dbReference type="Proteomes" id="UP001498771"/>
    </source>
</evidence>
<dbReference type="RefSeq" id="XP_064767658.1">
    <property type="nucleotide sequence ID" value="XM_064909921.1"/>
</dbReference>
<reference evidence="1 2" key="1">
    <citation type="submission" date="2024-03" db="EMBL/GenBank/DDBJ databases">
        <title>Genome-scale model development and genomic sequencing of the oleaginous clade Lipomyces.</title>
        <authorList>
            <consortium name="Lawrence Berkeley National Laboratory"/>
            <person name="Czajka J.J."/>
            <person name="Han Y."/>
            <person name="Kim J."/>
            <person name="Mondo S.J."/>
            <person name="Hofstad B.A."/>
            <person name="Robles A."/>
            <person name="Haridas S."/>
            <person name="Riley R."/>
            <person name="LaButti K."/>
            <person name="Pangilinan J."/>
            <person name="Andreopoulos W."/>
            <person name="Lipzen A."/>
            <person name="Yan J."/>
            <person name="Wang M."/>
            <person name="Ng V."/>
            <person name="Grigoriev I.V."/>
            <person name="Spatafora J.W."/>
            <person name="Magnuson J.K."/>
            <person name="Baker S.E."/>
            <person name="Pomraning K.R."/>
        </authorList>
    </citation>
    <scope>NUCLEOTIDE SEQUENCE [LARGE SCALE GENOMIC DNA]</scope>
    <source>
        <strain evidence="1 2">Phaff 52-87</strain>
    </source>
</reference>
<organism evidence="1 2">
    <name type="scientific">Myxozyma melibiosi</name>
    <dbReference type="NCBI Taxonomy" id="54550"/>
    <lineage>
        <taxon>Eukaryota</taxon>
        <taxon>Fungi</taxon>
        <taxon>Dikarya</taxon>
        <taxon>Ascomycota</taxon>
        <taxon>Saccharomycotina</taxon>
        <taxon>Lipomycetes</taxon>
        <taxon>Lipomycetales</taxon>
        <taxon>Lipomycetaceae</taxon>
        <taxon>Myxozyma</taxon>
    </lineage>
</organism>
<keyword evidence="2" id="KW-1185">Reference proteome</keyword>
<comment type="caution">
    <text evidence="1">The sequence shown here is derived from an EMBL/GenBank/DDBJ whole genome shotgun (WGS) entry which is preliminary data.</text>
</comment>
<dbReference type="GeneID" id="90035433"/>
<gene>
    <name evidence="1" type="ORF">BZA70DRAFT_178923</name>
</gene>
<dbReference type="EMBL" id="JBBJBU010000007">
    <property type="protein sequence ID" value="KAK7204625.1"/>
    <property type="molecule type" value="Genomic_DNA"/>
</dbReference>
<sequence>MRKHKRKLARHESEIATANRGIQTIRSAYSYAAPLRDFLARFVGFTVTEDTSESQDDILGDLLEYAIVAVENLEQTETASVKLRALAPEDQRDSAQFPSMTQVIFRVIHALSSTSGRWDRSNVLATGFTSRDEEGATIGNPVVQRYASDHYRLLCGVQWQRLLERIGGHAMMFLLRYGSIYVTIDKSVDSAFHQLSGIEPSLDLSTISLPRTCV</sequence>
<protein>
    <submittedName>
        <fullName evidence="1">Uncharacterized protein</fullName>
    </submittedName>
</protein>
<accession>A0ABR1F463</accession>
<evidence type="ECO:0000313" key="1">
    <source>
        <dbReference type="EMBL" id="KAK7204625.1"/>
    </source>
</evidence>
<dbReference type="Proteomes" id="UP001498771">
    <property type="component" value="Unassembled WGS sequence"/>
</dbReference>